<dbReference type="EMBL" id="JAQJZL010000005">
    <property type="protein sequence ID" value="KAJ6041470.1"/>
    <property type="molecule type" value="Genomic_DNA"/>
</dbReference>
<evidence type="ECO:0000313" key="2">
    <source>
        <dbReference type="EMBL" id="KAJ6041470.1"/>
    </source>
</evidence>
<accession>A0AAD6IBZ0</accession>
<dbReference type="AlphaFoldDB" id="A0AAD6IBZ0"/>
<evidence type="ECO:0000256" key="1">
    <source>
        <dbReference type="SAM" id="MobiDB-lite"/>
    </source>
</evidence>
<feature type="compositionally biased region" description="Polar residues" evidence="1">
    <location>
        <begin position="129"/>
        <end position="147"/>
    </location>
</feature>
<organism evidence="2 3">
    <name type="scientific">Penicillium canescens</name>
    <dbReference type="NCBI Taxonomy" id="5083"/>
    <lineage>
        <taxon>Eukaryota</taxon>
        <taxon>Fungi</taxon>
        <taxon>Dikarya</taxon>
        <taxon>Ascomycota</taxon>
        <taxon>Pezizomycotina</taxon>
        <taxon>Eurotiomycetes</taxon>
        <taxon>Eurotiomycetidae</taxon>
        <taxon>Eurotiales</taxon>
        <taxon>Aspergillaceae</taxon>
        <taxon>Penicillium</taxon>
    </lineage>
</organism>
<name>A0AAD6IBZ0_PENCN</name>
<comment type="caution">
    <text evidence="2">The sequence shown here is derived from an EMBL/GenBank/DDBJ whole genome shotgun (WGS) entry which is preliminary data.</text>
</comment>
<protein>
    <submittedName>
        <fullName evidence="2">Uncharacterized protein</fullName>
    </submittedName>
</protein>
<reference evidence="2" key="1">
    <citation type="journal article" date="2023" name="IMA Fungus">
        <title>Comparative genomic study of the Penicillium genus elucidates a diverse pangenome and 15 lateral gene transfer events.</title>
        <authorList>
            <person name="Petersen C."/>
            <person name="Sorensen T."/>
            <person name="Nielsen M.R."/>
            <person name="Sondergaard T.E."/>
            <person name="Sorensen J.L."/>
            <person name="Fitzpatrick D.A."/>
            <person name="Frisvad J.C."/>
            <person name="Nielsen K.L."/>
        </authorList>
    </citation>
    <scope>NUCLEOTIDE SEQUENCE</scope>
    <source>
        <strain evidence="2">IBT 15450</strain>
    </source>
</reference>
<feature type="compositionally biased region" description="Polar residues" evidence="1">
    <location>
        <begin position="157"/>
        <end position="175"/>
    </location>
</feature>
<keyword evidence="3" id="KW-1185">Reference proteome</keyword>
<feature type="compositionally biased region" description="Low complexity" evidence="1">
    <location>
        <begin position="46"/>
        <end position="61"/>
    </location>
</feature>
<feature type="compositionally biased region" description="Basic and acidic residues" evidence="1">
    <location>
        <begin position="207"/>
        <end position="231"/>
    </location>
</feature>
<dbReference type="Proteomes" id="UP001219568">
    <property type="component" value="Unassembled WGS sequence"/>
</dbReference>
<feature type="region of interest" description="Disordered" evidence="1">
    <location>
        <begin position="46"/>
        <end position="177"/>
    </location>
</feature>
<evidence type="ECO:0000313" key="3">
    <source>
        <dbReference type="Proteomes" id="UP001219568"/>
    </source>
</evidence>
<gene>
    <name evidence="2" type="ORF">N7460_006860</name>
</gene>
<sequence>MHNGLTVENCEAQLEENGSPHRVPSNIKTEARQDGAAELTSCSIAGGTIAPATTALPTTPGEFEPTSNAGQLKTGPNILDPNPPTVNYPEQPSTNPRGVDPCTVSLDSFYDLFEGSDTEESPTREGGKVTSTDPRGSAAMTDSSMATNYHPRLFTTPREQYQHTNRPQDSSSQDCASPVSFRLFRRARCRETVNKRGDEVASLESPARVKRERSSSLLTAERDRKINKHEATQPLTNAES</sequence>
<proteinExistence type="predicted"/>
<feature type="region of interest" description="Disordered" evidence="1">
    <location>
        <begin position="192"/>
        <end position="240"/>
    </location>
</feature>
<reference evidence="2" key="2">
    <citation type="submission" date="2023-01" db="EMBL/GenBank/DDBJ databases">
        <authorList>
            <person name="Petersen C."/>
        </authorList>
    </citation>
    <scope>NUCLEOTIDE SEQUENCE</scope>
    <source>
        <strain evidence="2">IBT 15450</strain>
    </source>
</reference>